<dbReference type="InterPro" id="IPR014048">
    <property type="entry name" value="MethylDNA_cys_MeTrfase_DNA-bd"/>
</dbReference>
<dbReference type="PROSITE" id="PS00374">
    <property type="entry name" value="MGMT"/>
    <property type="match status" value="1"/>
</dbReference>
<proteinExistence type="inferred from homology"/>
<comment type="catalytic activity">
    <reaction evidence="7 8">
        <text>a 6-O-methyl-2'-deoxyguanosine in DNA + L-cysteinyl-[protein] = S-methyl-L-cysteinyl-[protein] + a 2'-deoxyguanosine in DNA</text>
        <dbReference type="Rhea" id="RHEA:24000"/>
        <dbReference type="Rhea" id="RHEA-COMP:10131"/>
        <dbReference type="Rhea" id="RHEA-COMP:10132"/>
        <dbReference type="Rhea" id="RHEA-COMP:11367"/>
        <dbReference type="Rhea" id="RHEA-COMP:11368"/>
        <dbReference type="ChEBI" id="CHEBI:29950"/>
        <dbReference type="ChEBI" id="CHEBI:82612"/>
        <dbReference type="ChEBI" id="CHEBI:85445"/>
        <dbReference type="ChEBI" id="CHEBI:85448"/>
        <dbReference type="EC" id="2.1.1.63"/>
    </reaction>
</comment>
<evidence type="ECO:0000259" key="9">
    <source>
        <dbReference type="Pfam" id="PF01035"/>
    </source>
</evidence>
<feature type="active site" description="Nucleophile; methyl group acceptor" evidence="8">
    <location>
        <position position="133"/>
    </location>
</feature>
<keyword evidence="2 8" id="KW-0963">Cytoplasm</keyword>
<dbReference type="PANTHER" id="PTHR10815">
    <property type="entry name" value="METHYLATED-DNA--PROTEIN-CYSTEINE METHYLTRANSFERASE"/>
    <property type="match status" value="1"/>
</dbReference>
<dbReference type="SUPFAM" id="SSF46767">
    <property type="entry name" value="Methylated DNA-protein cysteine methyltransferase, C-terminal domain"/>
    <property type="match status" value="1"/>
</dbReference>
<comment type="function">
    <text evidence="8">Involved in the cellular defense against the biological effects of O6-methylguanine (O6-MeG) and O4-methylthymine (O4-MeT) in DNA. Repairs the methylated nucleobase in DNA by stoichiometrically transferring the methyl group to a cysteine residue in the enzyme. This is a suicide reaction: the enzyme is irreversibly inactivated.</text>
</comment>
<dbReference type="NCBIfam" id="TIGR00589">
    <property type="entry name" value="ogt"/>
    <property type="match status" value="1"/>
</dbReference>
<dbReference type="Gene3D" id="1.10.10.10">
    <property type="entry name" value="Winged helix-like DNA-binding domain superfamily/Winged helix DNA-binding domain"/>
    <property type="match status" value="1"/>
</dbReference>
<organism evidence="11 12">
    <name type="scientific">Rhodococcoides corynebacterioides</name>
    <dbReference type="NCBI Taxonomy" id="53972"/>
    <lineage>
        <taxon>Bacteria</taxon>
        <taxon>Bacillati</taxon>
        <taxon>Actinomycetota</taxon>
        <taxon>Actinomycetes</taxon>
        <taxon>Mycobacteriales</taxon>
        <taxon>Nocardiaceae</taxon>
        <taxon>Rhodococcoides</taxon>
    </lineage>
</organism>
<dbReference type="SUPFAM" id="SSF53155">
    <property type="entry name" value="Methylated DNA-protein cysteine methyltransferase domain"/>
    <property type="match status" value="1"/>
</dbReference>
<evidence type="ECO:0000313" key="11">
    <source>
        <dbReference type="EMBL" id="MBM7417145.1"/>
    </source>
</evidence>
<evidence type="ECO:0000256" key="4">
    <source>
        <dbReference type="ARBA" id="ARBA00022679"/>
    </source>
</evidence>
<keyword evidence="3 8" id="KW-0489">Methyltransferase</keyword>
<feature type="domain" description="Methylguanine DNA methyltransferase ribonuclease-like" evidence="10">
    <location>
        <begin position="10"/>
        <end position="77"/>
    </location>
</feature>
<accession>A0ABS2KYY1</accession>
<evidence type="ECO:0000256" key="2">
    <source>
        <dbReference type="ARBA" id="ARBA00022490"/>
    </source>
</evidence>
<dbReference type="RefSeq" id="WP_204869793.1">
    <property type="nucleotide sequence ID" value="NZ_JAFBBK010000001.1"/>
</dbReference>
<evidence type="ECO:0000256" key="3">
    <source>
        <dbReference type="ARBA" id="ARBA00022603"/>
    </source>
</evidence>
<sequence>MTPTDATRHHTVLDTPVGPLTVVRTGTALSGVYFPGHRPAPAPGRIGTARADGFDEIREQLAEYFGGRRRRFDLELAPVGTEFQNEVWAALRTIPYGETWTYSALAVAVGRPTSVRAVASANARNPLSIVVPCHRVIGMSGGLTGFAGGVERKRLLLDLESGTPTLFT</sequence>
<evidence type="ECO:0000256" key="6">
    <source>
        <dbReference type="ARBA" id="ARBA00023204"/>
    </source>
</evidence>
<keyword evidence="4 8" id="KW-0808">Transferase</keyword>
<comment type="similarity">
    <text evidence="8">Belongs to the MGMT family.</text>
</comment>
<dbReference type="InterPro" id="IPR036631">
    <property type="entry name" value="MGMT_N_sf"/>
</dbReference>
<name>A0ABS2KYY1_9NOCA</name>
<dbReference type="Gene3D" id="3.30.160.70">
    <property type="entry name" value="Methylated DNA-protein cysteine methyltransferase domain"/>
    <property type="match status" value="1"/>
</dbReference>
<keyword evidence="5 8" id="KW-0227">DNA damage</keyword>
<dbReference type="EC" id="2.1.1.63" evidence="8"/>
<evidence type="ECO:0000259" key="10">
    <source>
        <dbReference type="Pfam" id="PF02870"/>
    </source>
</evidence>
<dbReference type="HAMAP" id="MF_00772">
    <property type="entry name" value="OGT"/>
    <property type="match status" value="1"/>
</dbReference>
<dbReference type="Pfam" id="PF02870">
    <property type="entry name" value="Methyltransf_1N"/>
    <property type="match status" value="1"/>
</dbReference>
<dbReference type="InterPro" id="IPR036217">
    <property type="entry name" value="MethylDNA_cys_MeTrfase_DNAb"/>
</dbReference>
<dbReference type="InterPro" id="IPR008332">
    <property type="entry name" value="MethylG_MeTrfase_N"/>
</dbReference>
<dbReference type="Pfam" id="PF01035">
    <property type="entry name" value="DNA_binding_1"/>
    <property type="match status" value="1"/>
</dbReference>
<comment type="catalytic activity">
    <reaction evidence="1 8">
        <text>a 4-O-methyl-thymidine in DNA + L-cysteinyl-[protein] = a thymidine in DNA + S-methyl-L-cysteinyl-[protein]</text>
        <dbReference type="Rhea" id="RHEA:53428"/>
        <dbReference type="Rhea" id="RHEA-COMP:10131"/>
        <dbReference type="Rhea" id="RHEA-COMP:10132"/>
        <dbReference type="Rhea" id="RHEA-COMP:13555"/>
        <dbReference type="Rhea" id="RHEA-COMP:13556"/>
        <dbReference type="ChEBI" id="CHEBI:29950"/>
        <dbReference type="ChEBI" id="CHEBI:82612"/>
        <dbReference type="ChEBI" id="CHEBI:137386"/>
        <dbReference type="ChEBI" id="CHEBI:137387"/>
        <dbReference type="EC" id="2.1.1.63"/>
    </reaction>
</comment>
<reference evidence="11 12" key="1">
    <citation type="submission" date="2021-01" db="EMBL/GenBank/DDBJ databases">
        <title>Genomics of switchgrass bacterial isolates.</title>
        <authorList>
            <person name="Shade A."/>
        </authorList>
    </citation>
    <scope>NUCLEOTIDE SEQUENCE [LARGE SCALE GENOMIC DNA]</scope>
    <source>
        <strain evidence="11 12">PvP111</strain>
    </source>
</reference>
<dbReference type="GO" id="GO:0032259">
    <property type="term" value="P:methylation"/>
    <property type="evidence" value="ECO:0007669"/>
    <property type="project" value="UniProtKB-KW"/>
</dbReference>
<dbReference type="GO" id="GO:0003908">
    <property type="term" value="F:methylated-DNA-[protein]-cysteine S-methyltransferase activity"/>
    <property type="evidence" value="ECO:0007669"/>
    <property type="project" value="UniProtKB-EC"/>
</dbReference>
<dbReference type="InterPro" id="IPR036388">
    <property type="entry name" value="WH-like_DNA-bd_sf"/>
</dbReference>
<evidence type="ECO:0000256" key="1">
    <source>
        <dbReference type="ARBA" id="ARBA00001286"/>
    </source>
</evidence>
<dbReference type="CDD" id="cd06445">
    <property type="entry name" value="ATase"/>
    <property type="match status" value="1"/>
</dbReference>
<evidence type="ECO:0000313" key="12">
    <source>
        <dbReference type="Proteomes" id="UP000703038"/>
    </source>
</evidence>
<dbReference type="InterPro" id="IPR023546">
    <property type="entry name" value="MGMT"/>
</dbReference>
<comment type="subcellular location">
    <subcellularLocation>
        <location evidence="8">Cytoplasm</location>
    </subcellularLocation>
</comment>
<keyword evidence="12" id="KW-1185">Reference proteome</keyword>
<dbReference type="Proteomes" id="UP000703038">
    <property type="component" value="Unassembled WGS sequence"/>
</dbReference>
<evidence type="ECO:0000256" key="8">
    <source>
        <dbReference type="HAMAP-Rule" id="MF_00772"/>
    </source>
</evidence>
<dbReference type="PANTHER" id="PTHR10815:SF5">
    <property type="entry name" value="METHYLATED-DNA--PROTEIN-CYSTEINE METHYLTRANSFERASE"/>
    <property type="match status" value="1"/>
</dbReference>
<comment type="caution">
    <text evidence="11">The sequence shown here is derived from an EMBL/GenBank/DDBJ whole genome shotgun (WGS) entry which is preliminary data.</text>
</comment>
<evidence type="ECO:0000256" key="7">
    <source>
        <dbReference type="ARBA" id="ARBA00049348"/>
    </source>
</evidence>
<evidence type="ECO:0000256" key="5">
    <source>
        <dbReference type="ARBA" id="ARBA00022763"/>
    </source>
</evidence>
<protein>
    <recommendedName>
        <fullName evidence="8">Methylated-DNA--protein-cysteine methyltransferase</fullName>
        <ecNumber evidence="8">2.1.1.63</ecNumber>
    </recommendedName>
    <alternativeName>
        <fullName evidence="8">6-O-methylguanine-DNA methyltransferase</fullName>
        <shortName evidence="8">MGMT</shortName>
    </alternativeName>
    <alternativeName>
        <fullName evidence="8">O-6-methylguanine-DNA-alkyltransferase</fullName>
    </alternativeName>
</protein>
<feature type="domain" description="Methylated-DNA-[protein]-cysteine S-methyltransferase DNA binding" evidence="9">
    <location>
        <begin position="82"/>
        <end position="161"/>
    </location>
</feature>
<gene>
    <name evidence="11" type="ORF">JOE42_003878</name>
</gene>
<comment type="miscellaneous">
    <text evidence="8">This enzyme catalyzes only one turnover and therefore is not strictly catalytic. According to one definition, an enzyme is a biocatalyst that acts repeatedly and over many reaction cycles.</text>
</comment>
<dbReference type="InterPro" id="IPR001497">
    <property type="entry name" value="MethylDNA_cys_MeTrfase_AS"/>
</dbReference>
<keyword evidence="6 8" id="KW-0234">DNA repair</keyword>
<dbReference type="EMBL" id="JAFBBK010000001">
    <property type="protein sequence ID" value="MBM7417145.1"/>
    <property type="molecule type" value="Genomic_DNA"/>
</dbReference>